<name>A0A482IEH6_BOLPE</name>
<dbReference type="InterPro" id="IPR032675">
    <property type="entry name" value="LRR_dom_sf"/>
</dbReference>
<dbReference type="SMART" id="SM00365">
    <property type="entry name" value="LRR_SD22"/>
    <property type="match status" value="6"/>
</dbReference>
<feature type="domain" description="TIR" evidence="15">
    <location>
        <begin position="802"/>
        <end position="943"/>
    </location>
</feature>
<gene>
    <name evidence="16" type="primary">TLR23c</name>
</gene>
<evidence type="ECO:0000313" key="16">
    <source>
        <dbReference type="EMBL" id="QBP05248.1"/>
    </source>
</evidence>
<keyword evidence="10" id="KW-0472">Membrane</keyword>
<dbReference type="GO" id="GO:0038023">
    <property type="term" value="F:signaling receptor activity"/>
    <property type="evidence" value="ECO:0007669"/>
    <property type="project" value="TreeGrafter"/>
</dbReference>
<dbReference type="InterPro" id="IPR000483">
    <property type="entry name" value="Cys-rich_flank_reg_C"/>
</dbReference>
<dbReference type="Gene3D" id="3.80.10.10">
    <property type="entry name" value="Ribonuclease Inhibitor"/>
    <property type="match status" value="4"/>
</dbReference>
<keyword evidence="3" id="KW-0399">Innate immunity</keyword>
<evidence type="ECO:0000256" key="1">
    <source>
        <dbReference type="ARBA" id="ARBA00004479"/>
    </source>
</evidence>
<comment type="similarity">
    <text evidence="2">Belongs to the Toll-like receptor family.</text>
</comment>
<dbReference type="EMBL" id="MH744547">
    <property type="protein sequence ID" value="QBP05248.1"/>
    <property type="molecule type" value="mRNA"/>
</dbReference>
<keyword evidence="11 16" id="KW-0675">Receptor</keyword>
<dbReference type="SUPFAM" id="SSF52200">
    <property type="entry name" value="Toll/Interleukin receptor TIR domain"/>
    <property type="match status" value="1"/>
</dbReference>
<keyword evidence="13" id="KW-0395">Inflammatory response</keyword>
<dbReference type="Pfam" id="PF01582">
    <property type="entry name" value="TIR"/>
    <property type="match status" value="1"/>
</dbReference>
<dbReference type="InterPro" id="IPR003591">
    <property type="entry name" value="Leu-rich_rpt_typical-subtyp"/>
</dbReference>
<keyword evidence="6 14" id="KW-0732">Signal</keyword>
<dbReference type="AlphaFoldDB" id="A0A482IEH6"/>
<evidence type="ECO:0000256" key="10">
    <source>
        <dbReference type="ARBA" id="ARBA00023136"/>
    </source>
</evidence>
<evidence type="ECO:0000256" key="12">
    <source>
        <dbReference type="ARBA" id="ARBA00023180"/>
    </source>
</evidence>
<evidence type="ECO:0000256" key="8">
    <source>
        <dbReference type="ARBA" id="ARBA00022859"/>
    </source>
</evidence>
<evidence type="ECO:0000256" key="6">
    <source>
        <dbReference type="ARBA" id="ARBA00022729"/>
    </source>
</evidence>
<dbReference type="PANTHER" id="PTHR24365">
    <property type="entry name" value="TOLL-LIKE RECEPTOR"/>
    <property type="match status" value="1"/>
</dbReference>
<evidence type="ECO:0000256" key="7">
    <source>
        <dbReference type="ARBA" id="ARBA00022737"/>
    </source>
</evidence>
<evidence type="ECO:0000256" key="14">
    <source>
        <dbReference type="SAM" id="SignalP"/>
    </source>
</evidence>
<dbReference type="GO" id="GO:0006954">
    <property type="term" value="P:inflammatory response"/>
    <property type="evidence" value="ECO:0007669"/>
    <property type="project" value="UniProtKB-KW"/>
</dbReference>
<dbReference type="SUPFAM" id="SSF52058">
    <property type="entry name" value="L domain-like"/>
    <property type="match status" value="2"/>
</dbReference>
<dbReference type="PROSITE" id="PS51450">
    <property type="entry name" value="LRR"/>
    <property type="match status" value="3"/>
</dbReference>
<reference evidence="16" key="2">
    <citation type="journal article" date="2019" name="Front. Immunol.">
        <title>Paralogues From the Expanded Tlr11 Gene Family in Mudskipper (Boleophthalmus pectinirostris) Are Under Positive Selection and Respond Differently to LPS/Poly(I:C) Challenge.</title>
        <authorList>
            <person name="Qiu H.T."/>
            <person name="Fernandes J.M."/>
            <person name="Hong W.S."/>
            <person name="Wu H.X."/>
            <person name="Zhang Y.T."/>
            <person name="Huang S."/>
            <person name="Liu D.T."/>
            <person name="Yu H."/>
            <person name="Wang Q."/>
            <person name="You X.X."/>
            <person name="Chen S.X."/>
        </authorList>
    </citation>
    <scope>NUCLEOTIDE SEQUENCE</scope>
</reference>
<dbReference type="SMART" id="SM00255">
    <property type="entry name" value="TIR"/>
    <property type="match status" value="1"/>
</dbReference>
<dbReference type="Pfam" id="PF13855">
    <property type="entry name" value="LRR_8"/>
    <property type="match status" value="4"/>
</dbReference>
<keyword evidence="7" id="KW-0677">Repeat</keyword>
<evidence type="ECO:0000256" key="9">
    <source>
        <dbReference type="ARBA" id="ARBA00022989"/>
    </source>
</evidence>
<keyword evidence="8" id="KW-0391">Immunity</keyword>
<dbReference type="InterPro" id="IPR035897">
    <property type="entry name" value="Toll_tir_struct_dom_sf"/>
</dbReference>
<dbReference type="SMART" id="SM00082">
    <property type="entry name" value="LRRCT"/>
    <property type="match status" value="1"/>
</dbReference>
<dbReference type="PROSITE" id="PS50104">
    <property type="entry name" value="TIR"/>
    <property type="match status" value="1"/>
</dbReference>
<reference evidence="16" key="1">
    <citation type="submission" date="2018-08" db="EMBL/GenBank/DDBJ databases">
        <authorList>
            <person name="Qiu H."/>
        </authorList>
    </citation>
    <scope>NUCLEOTIDE SEQUENCE</scope>
</reference>
<dbReference type="SMART" id="SM00369">
    <property type="entry name" value="LRR_TYP"/>
    <property type="match status" value="14"/>
</dbReference>
<evidence type="ECO:0000256" key="13">
    <source>
        <dbReference type="ARBA" id="ARBA00023198"/>
    </source>
</evidence>
<evidence type="ECO:0000256" key="2">
    <source>
        <dbReference type="ARBA" id="ARBA00009634"/>
    </source>
</evidence>
<dbReference type="SUPFAM" id="SSF52075">
    <property type="entry name" value="Outer arm dynein light chain 1"/>
    <property type="match status" value="1"/>
</dbReference>
<dbReference type="GO" id="GO:0045087">
    <property type="term" value="P:innate immune response"/>
    <property type="evidence" value="ECO:0007669"/>
    <property type="project" value="UniProtKB-KW"/>
</dbReference>
<proteinExistence type="evidence at transcript level"/>
<feature type="signal peptide" evidence="14">
    <location>
        <begin position="1"/>
        <end position="23"/>
    </location>
</feature>
<keyword evidence="12" id="KW-0325">Glycoprotein</keyword>
<dbReference type="PRINTS" id="PR01537">
    <property type="entry name" value="INTRLKN1R1F"/>
</dbReference>
<accession>A0A482IEH6</accession>
<keyword evidence="4" id="KW-0433">Leucine-rich repeat</keyword>
<evidence type="ECO:0000256" key="11">
    <source>
        <dbReference type="ARBA" id="ARBA00023170"/>
    </source>
</evidence>
<evidence type="ECO:0000259" key="15">
    <source>
        <dbReference type="PROSITE" id="PS50104"/>
    </source>
</evidence>
<keyword evidence="9" id="KW-1133">Transmembrane helix</keyword>
<dbReference type="PANTHER" id="PTHR24365:SF522">
    <property type="entry name" value="LOW QUALITY PROTEIN: TOLL-LIKE RECEPTOR 13-RELATED"/>
    <property type="match status" value="1"/>
</dbReference>
<evidence type="ECO:0000256" key="5">
    <source>
        <dbReference type="ARBA" id="ARBA00022692"/>
    </source>
</evidence>
<dbReference type="GO" id="GO:0002224">
    <property type="term" value="P:toll-like receptor signaling pathway"/>
    <property type="evidence" value="ECO:0007669"/>
    <property type="project" value="TreeGrafter"/>
</dbReference>
<dbReference type="Gene3D" id="3.40.50.10140">
    <property type="entry name" value="Toll/interleukin-1 receptor homology (TIR) domain"/>
    <property type="match status" value="1"/>
</dbReference>
<dbReference type="InterPro" id="IPR001611">
    <property type="entry name" value="Leu-rich_rpt"/>
</dbReference>
<dbReference type="GO" id="GO:0005886">
    <property type="term" value="C:plasma membrane"/>
    <property type="evidence" value="ECO:0007669"/>
    <property type="project" value="TreeGrafter"/>
</dbReference>
<evidence type="ECO:0000256" key="4">
    <source>
        <dbReference type="ARBA" id="ARBA00022614"/>
    </source>
</evidence>
<organism evidence="16">
    <name type="scientific">Boleophthalmus pectinirostris</name>
    <name type="common">Great blue-spotted mudskipper</name>
    <name type="synonym">Gobius pectinirostris</name>
    <dbReference type="NCBI Taxonomy" id="150288"/>
    <lineage>
        <taxon>Eukaryota</taxon>
        <taxon>Metazoa</taxon>
        <taxon>Chordata</taxon>
        <taxon>Craniata</taxon>
        <taxon>Vertebrata</taxon>
        <taxon>Euteleostomi</taxon>
        <taxon>Actinopterygii</taxon>
        <taxon>Neopterygii</taxon>
        <taxon>Teleostei</taxon>
        <taxon>Neoteleostei</taxon>
        <taxon>Acanthomorphata</taxon>
        <taxon>Gobiaria</taxon>
        <taxon>Gobiiformes</taxon>
        <taxon>Gobioidei</taxon>
        <taxon>Gobiidae</taxon>
        <taxon>Oxudercinae</taxon>
        <taxon>Boleophthalmus</taxon>
    </lineage>
</organism>
<dbReference type="InterPro" id="IPR000157">
    <property type="entry name" value="TIR_dom"/>
</dbReference>
<feature type="chain" id="PRO_5019853099" evidence="14">
    <location>
        <begin position="24"/>
        <end position="960"/>
    </location>
</feature>
<dbReference type="FunFam" id="3.80.10.10:FF:000770">
    <property type="entry name" value="Uncharacterized protein"/>
    <property type="match status" value="1"/>
</dbReference>
<protein>
    <submittedName>
        <fullName evidence="16">Toll-like receptor 23c</fullName>
    </submittedName>
</protein>
<comment type="subcellular location">
    <subcellularLocation>
        <location evidence="1">Membrane</location>
        <topology evidence="1">Single-pass type I membrane protein</topology>
    </subcellularLocation>
</comment>
<sequence length="960" mass="109707">MSRHSCSLLSLLFLLLLPRPSLFYFYFKISCEIGNNTVTCSGSGLNSIPPEIPKTATAVRITDSHIQSIKQTALTGLYKLNTLDLIHCNISHIEDEAFSDLSALTILMLDKNHLTLLTDNMFKGLSNLSSLSLTTNKITSISKSAFKPLNKLDTLDLSRNYLIQYSDIVHIYLHCPSLETLYLRFNKFTSFEANKLPLSVLKTLSLEGNNLTLFDTENSTFQFLTLRELNLDSTPLRRLSVHSDVFPHLKSLSLTNVSASVIEWDVSDKYFFRNLTHLNLKDTNFTIETYQLLFQMVDSVYNLNLENIGSFLFDKSLLDFACSIPSLTMLQLRFNHIAILNDSLLQSCSNLKRVDLSCNSMTDLTDTSLQMLTQLITLNLDENQLSRIPVAIRNLTTLKYLFLDSNHISELQCSDFTHLSLLTELSLHNNVISKLDSCFFQTLTNLNILDVSINHLVQLDGAFDGTLHKLKGLDVSRNNIVWLHKGIFRDMSSLTFLNLESIGVTSVEGGVFEGLYNLTDLFLSASSLQRDTLAGLPQLRHLTLVIYCLTTCQHSTTESLFSLPSLKYLKITVVGDLCFEFPSDGFKGLDNLKILQSKNVFLDAPHQDTFLYTPQLEKLEIVDSLEFDPTPELFHPLTELKSLRLSNNALKSLDFLSKANLTKLERLSIQNNDLTIINETVFEALPSLKYLDLFENHFVCDCSNAGFITWVIRNKQVLVSGALQYRCSSPPSEQGHFLLDFNVQSCWESTGFLCFISSSALVLVTLLSSFIYHFLRWQLVYGFYLFLAFLYDSKKRRQGCPHIYDAFVSYNVHDEDWVYGELLPELEEVQGWRLCLHHRDFQLGKPIIENITDAIYSSRKTLCVISRRYLQSEWCSQEIQMASYRLFDEQKDVLILLFLEEISSNHLSPFYRMRKLVKSRTYLSWTQARSHKGLFWENVRRALECDNEPADSHNPLTVNV</sequence>
<evidence type="ECO:0000256" key="3">
    <source>
        <dbReference type="ARBA" id="ARBA00022588"/>
    </source>
</evidence>
<keyword evidence="5" id="KW-0812">Transmembrane</keyword>
<dbReference type="FunFam" id="3.40.50.10140:FF:000001">
    <property type="entry name" value="Toll-like receptor 2"/>
    <property type="match status" value="1"/>
</dbReference>